<dbReference type="PANTHER" id="PTHR48097">
    <property type="entry name" value="L-THREONINE ALDOLASE-RELATED"/>
    <property type="match status" value="1"/>
</dbReference>
<dbReference type="OrthoDB" id="9774495at2"/>
<name>A0A4U0NKL8_9SPHI</name>
<feature type="domain" description="Aromatic amino acid beta-eliminating lyase/threonine aldolase" evidence="4">
    <location>
        <begin position="16"/>
        <end position="289"/>
    </location>
</feature>
<dbReference type="GO" id="GO:0006520">
    <property type="term" value="P:amino acid metabolic process"/>
    <property type="evidence" value="ECO:0007669"/>
    <property type="project" value="InterPro"/>
</dbReference>
<reference evidence="5 6" key="1">
    <citation type="submission" date="2019-04" db="EMBL/GenBank/DDBJ databases">
        <title>Sphingobacterium olei sp. nov., isolated from oil-contaminated soil.</title>
        <authorList>
            <person name="Liu B."/>
        </authorList>
    </citation>
    <scope>NUCLEOTIDE SEQUENCE [LARGE SCALE GENOMIC DNA]</scope>
    <source>
        <strain evidence="5 6">HAL-9</strain>
    </source>
</reference>
<evidence type="ECO:0000259" key="4">
    <source>
        <dbReference type="Pfam" id="PF01212"/>
    </source>
</evidence>
<sequence>MYNFKNDYAEGAHPRILDKLAETNFEQQLGYGEDNYSLEAKFILKEKIGCKGASVFFLTGGTQTNLIVVSALLRPHEAVISVSSGHIQANEAGAIEATGHRIITVEGENGKVTPSDIQQVLDTHTLRPHVVKPKLVYISNATELGTYYAKHELQSLANICRKNRLYLYMDGARLGNALTAKDSDTSFEDIAQLTDVFYIGGTKNGALLGEAVVFTIPQLAQDFDYILKQRGALLAKGRILGIQFLELFKDGLYFELAKMANDNASEIADAIRKLGYTFLTDAGTNQIFPILSTSIIESLSKKYAFYVWKKININQAAIRLITSWATEQHVVDAFISDLEKAHAGIEIY</sequence>
<organism evidence="5 6">
    <name type="scientific">Sphingobacterium olei</name>
    <dbReference type="NCBI Taxonomy" id="2571155"/>
    <lineage>
        <taxon>Bacteria</taxon>
        <taxon>Pseudomonadati</taxon>
        <taxon>Bacteroidota</taxon>
        <taxon>Sphingobacteriia</taxon>
        <taxon>Sphingobacteriales</taxon>
        <taxon>Sphingobacteriaceae</taxon>
        <taxon>Sphingobacterium</taxon>
    </lineage>
</organism>
<keyword evidence="5" id="KW-0808">Transferase</keyword>
<protein>
    <submittedName>
        <fullName evidence="5">Aminotransferase class I/II-fold pyridoxal phosphate-dependent enzyme</fullName>
    </submittedName>
</protein>
<dbReference type="RefSeq" id="WP_136902264.1">
    <property type="nucleotide sequence ID" value="NZ_SUME01000006.1"/>
</dbReference>
<dbReference type="GO" id="GO:0016829">
    <property type="term" value="F:lyase activity"/>
    <property type="evidence" value="ECO:0007669"/>
    <property type="project" value="InterPro"/>
</dbReference>
<evidence type="ECO:0000256" key="3">
    <source>
        <dbReference type="ARBA" id="ARBA00022898"/>
    </source>
</evidence>
<dbReference type="InterPro" id="IPR015421">
    <property type="entry name" value="PyrdxlP-dep_Trfase_major"/>
</dbReference>
<dbReference type="InterPro" id="IPR001597">
    <property type="entry name" value="ArAA_b-elim_lyase/Thr_aldolase"/>
</dbReference>
<dbReference type="Proteomes" id="UP000306808">
    <property type="component" value="Unassembled WGS sequence"/>
</dbReference>
<evidence type="ECO:0000313" key="6">
    <source>
        <dbReference type="Proteomes" id="UP000306808"/>
    </source>
</evidence>
<dbReference type="Gene3D" id="3.40.640.10">
    <property type="entry name" value="Type I PLP-dependent aspartate aminotransferase-like (Major domain)"/>
    <property type="match status" value="1"/>
</dbReference>
<evidence type="ECO:0000313" key="5">
    <source>
        <dbReference type="EMBL" id="TJZ54905.1"/>
    </source>
</evidence>
<dbReference type="AlphaFoldDB" id="A0A4U0NKL8"/>
<evidence type="ECO:0000256" key="1">
    <source>
        <dbReference type="ARBA" id="ARBA00001933"/>
    </source>
</evidence>
<comment type="similarity">
    <text evidence="2">Belongs to the threonine aldolase family.</text>
</comment>
<accession>A0A4U0NKL8</accession>
<keyword evidence="3" id="KW-0663">Pyridoxal phosphate</keyword>
<dbReference type="InterPro" id="IPR015424">
    <property type="entry name" value="PyrdxlP-dep_Trfase"/>
</dbReference>
<dbReference type="GO" id="GO:0008483">
    <property type="term" value="F:transaminase activity"/>
    <property type="evidence" value="ECO:0007669"/>
    <property type="project" value="UniProtKB-KW"/>
</dbReference>
<dbReference type="EMBL" id="SUME01000006">
    <property type="protein sequence ID" value="TJZ54905.1"/>
    <property type="molecule type" value="Genomic_DNA"/>
</dbReference>
<gene>
    <name evidence="5" type="ORF">FAZ15_15690</name>
</gene>
<dbReference type="SUPFAM" id="SSF53383">
    <property type="entry name" value="PLP-dependent transferases"/>
    <property type="match status" value="1"/>
</dbReference>
<dbReference type="Pfam" id="PF01212">
    <property type="entry name" value="Beta_elim_lyase"/>
    <property type="match status" value="1"/>
</dbReference>
<dbReference type="InterPro" id="IPR015422">
    <property type="entry name" value="PyrdxlP-dep_Trfase_small"/>
</dbReference>
<comment type="caution">
    <text evidence="5">The sequence shown here is derived from an EMBL/GenBank/DDBJ whole genome shotgun (WGS) entry which is preliminary data.</text>
</comment>
<comment type="cofactor">
    <cofactor evidence="1">
        <name>pyridoxal 5'-phosphate</name>
        <dbReference type="ChEBI" id="CHEBI:597326"/>
    </cofactor>
</comment>
<evidence type="ECO:0000256" key="2">
    <source>
        <dbReference type="ARBA" id="ARBA00006966"/>
    </source>
</evidence>
<dbReference type="Gene3D" id="3.90.1150.10">
    <property type="entry name" value="Aspartate Aminotransferase, domain 1"/>
    <property type="match status" value="1"/>
</dbReference>
<proteinExistence type="inferred from homology"/>
<dbReference type="PANTHER" id="PTHR48097:SF5">
    <property type="entry name" value="LOW SPECIFICITY L-THREONINE ALDOLASE"/>
    <property type="match status" value="1"/>
</dbReference>
<keyword evidence="5" id="KW-0032">Aminotransferase</keyword>
<keyword evidence="6" id="KW-1185">Reference proteome</keyword>